<evidence type="ECO:0000313" key="2">
    <source>
        <dbReference type="Proteomes" id="UP000001949"/>
    </source>
</evidence>
<comment type="caution">
    <text evidence="1">The sequence shown here is derived from an EMBL/GenBank/DDBJ whole genome shotgun (WGS) entry which is preliminary data.</text>
</comment>
<organism evidence="1 2">
    <name type="scientific">Theileria parva</name>
    <name type="common">East coast fever infection agent</name>
    <dbReference type="NCBI Taxonomy" id="5875"/>
    <lineage>
        <taxon>Eukaryota</taxon>
        <taxon>Sar</taxon>
        <taxon>Alveolata</taxon>
        <taxon>Apicomplexa</taxon>
        <taxon>Aconoidasida</taxon>
        <taxon>Piroplasmida</taxon>
        <taxon>Theileriidae</taxon>
        <taxon>Theileria</taxon>
    </lineage>
</organism>
<gene>
    <name evidence="1" type="ordered locus">TP04_0188</name>
</gene>
<dbReference type="AlphaFoldDB" id="Q4N118"/>
<proteinExistence type="predicted"/>
<dbReference type="EMBL" id="AAGK01000004">
    <property type="protein sequence ID" value="EAN31540.1"/>
    <property type="molecule type" value="Genomic_DNA"/>
</dbReference>
<dbReference type="VEuPathDB" id="PiroplasmaDB:TpMuguga_04g00188"/>
<dbReference type="Proteomes" id="UP000001949">
    <property type="component" value="Unassembled WGS sequence"/>
</dbReference>
<dbReference type="Pfam" id="PF04385">
    <property type="entry name" value="FAINT"/>
    <property type="match status" value="1"/>
</dbReference>
<protein>
    <submittedName>
        <fullName evidence="1">Uncharacterized protein</fullName>
    </submittedName>
</protein>
<reference evidence="1 2" key="1">
    <citation type="journal article" date="2005" name="Science">
        <title>Genome sequence of Theileria parva, a bovine pathogen that transforms lymphocytes.</title>
        <authorList>
            <person name="Gardner M.J."/>
            <person name="Bishop R."/>
            <person name="Shah T."/>
            <person name="de Villiers E.P."/>
            <person name="Carlton J.M."/>
            <person name="Hall N."/>
            <person name="Ren Q."/>
            <person name="Paulsen I.T."/>
            <person name="Pain A."/>
            <person name="Berriman M."/>
            <person name="Wilson R.J.M."/>
            <person name="Sato S."/>
            <person name="Ralph S.A."/>
            <person name="Mann D.J."/>
            <person name="Xiong Z."/>
            <person name="Shallom S.J."/>
            <person name="Weidman J."/>
            <person name="Jiang L."/>
            <person name="Lynn J."/>
            <person name="Weaver B."/>
            <person name="Shoaibi A."/>
            <person name="Domingo A.R."/>
            <person name="Wasawo D."/>
            <person name="Crabtree J."/>
            <person name="Wortman J.R."/>
            <person name="Haas B."/>
            <person name="Angiuoli S.V."/>
            <person name="Creasy T.H."/>
            <person name="Lu C."/>
            <person name="Suh B."/>
            <person name="Silva J.C."/>
            <person name="Utterback T.R."/>
            <person name="Feldblyum T.V."/>
            <person name="Pertea M."/>
            <person name="Allen J."/>
            <person name="Nierman W.C."/>
            <person name="Taracha E.L.N."/>
            <person name="Salzberg S.L."/>
            <person name="White O.R."/>
            <person name="Fitzhugh H.A."/>
            <person name="Morzaria S."/>
            <person name="Venter J.C."/>
            <person name="Fraser C.M."/>
            <person name="Nene V."/>
        </authorList>
    </citation>
    <scope>NUCLEOTIDE SEQUENCE [LARGE SCALE GENOMIC DNA]</scope>
    <source>
        <strain evidence="1 2">Muguga</strain>
    </source>
</reference>
<dbReference type="KEGG" id="tpv:TP04_0188"/>
<evidence type="ECO:0000313" key="1">
    <source>
        <dbReference type="EMBL" id="EAN31540.1"/>
    </source>
</evidence>
<dbReference type="InParanoid" id="Q4N118"/>
<name>Q4N118_THEPA</name>
<sequence length="199" mass="23449">MFALYVYGKFVGCAKPRDLLVLNISPLADHSCFIKESYRFRDATFHIFYPAYAYKVQLLVYNDLTLWDSEEEQSSGFCYAIVNYRYKHRPFLFYHVSKTQNYCSLKGLSVRCPDLEYELKDPHERLKLAYSQSLNRALTERNQRFLDSVNDSIRERVDAIEESVTRTVRNDPTRNFQSQPIRAPPLRLSHLSNEIVIRS</sequence>
<keyword evidence="2" id="KW-1185">Reference proteome</keyword>
<dbReference type="InterPro" id="IPR007480">
    <property type="entry name" value="DUF529"/>
</dbReference>
<accession>Q4N118</accession>